<accession>A0A873QKG8</accession>
<evidence type="ECO:0000313" key="2">
    <source>
        <dbReference type="EMBL" id="QPA36038.1"/>
    </source>
</evidence>
<keyword evidence="1" id="KW-1133">Transmembrane helix</keyword>
<evidence type="ECO:0000256" key="1">
    <source>
        <dbReference type="SAM" id="Phobius"/>
    </source>
</evidence>
<keyword evidence="1" id="KW-0812">Transmembrane</keyword>
<organism evidence="2">
    <name type="scientific">Camarochiloides weiweii</name>
    <dbReference type="NCBI Taxonomy" id="2785926"/>
    <lineage>
        <taxon>Eukaryota</taxon>
        <taxon>Metazoa</taxon>
        <taxon>Ecdysozoa</taxon>
        <taxon>Arthropoda</taxon>
        <taxon>Hexapoda</taxon>
        <taxon>Insecta</taxon>
        <taxon>Pterygota</taxon>
        <taxon>Neoptera</taxon>
        <taxon>Paraneoptera</taxon>
        <taxon>Hemiptera</taxon>
        <taxon>Heteroptera</taxon>
        <taxon>Panheteroptera</taxon>
        <taxon>Cimicomorpha</taxon>
        <taxon>Pachynomidae</taxon>
        <taxon>Camarochiloides</taxon>
    </lineage>
</organism>
<dbReference type="EMBL" id="MT635132">
    <property type="protein sequence ID" value="QPA36038.1"/>
    <property type="molecule type" value="Genomic_DNA"/>
</dbReference>
<keyword evidence="1" id="KW-0472">Membrane</keyword>
<reference evidence="2" key="1">
    <citation type="journal article" date="2020" name="Int. J. Biol. Macromol.">
        <title>Novel tRNA gene rearrangements in the mitochondrial genome of Camarochiloides weiweii (Hemiptera: Pachynomidae).</title>
        <authorList>
            <person name="Chen Z."/>
            <person name="Liu Y."/>
            <person name="Wu Y."/>
            <person name="Song F."/>
            <person name="Cai W."/>
            <person name="Li H."/>
        </authorList>
    </citation>
    <scope>NUCLEOTIDE SEQUENCE</scope>
</reference>
<name>A0A873QKG8_9HEMI</name>
<feature type="transmembrane region" description="Helical" evidence="1">
    <location>
        <begin position="6"/>
        <end position="29"/>
    </location>
</feature>
<proteinExistence type="predicted"/>
<geneLocation type="mitochondrion" evidence="2"/>
<sequence>MPQMAPLWWSTLYLIIISTFIMIKMMMYFNTNYKVYSKKSKKETKSINWMW</sequence>
<gene>
    <name evidence="2" type="primary">ATP8</name>
</gene>
<keyword evidence="2" id="KW-0496">Mitochondrion</keyword>
<protein>
    <submittedName>
        <fullName evidence="2">ATP synthase F0 subunit 8</fullName>
    </submittedName>
</protein>
<dbReference type="AlphaFoldDB" id="A0A873QKG8"/>